<dbReference type="EMBL" id="JAUSSU010000017">
    <property type="protein sequence ID" value="MDQ0116293.1"/>
    <property type="molecule type" value="Genomic_DNA"/>
</dbReference>
<protein>
    <submittedName>
        <fullName evidence="1">Uncharacterized protein</fullName>
    </submittedName>
</protein>
<comment type="caution">
    <text evidence="1">The sequence shown here is derived from an EMBL/GenBank/DDBJ whole genome shotgun (WGS) entry which is preliminary data.</text>
</comment>
<sequence length="34" mass="3722">MTLTEEMILFLPLLSAISFPSDNGYTDKACSTVI</sequence>
<reference evidence="1 2" key="1">
    <citation type="submission" date="2023-07" db="EMBL/GenBank/DDBJ databases">
        <title>Sorghum-associated microbial communities from plants grown in Nebraska, USA.</title>
        <authorList>
            <person name="Schachtman D."/>
        </authorList>
    </citation>
    <scope>NUCLEOTIDE SEQUENCE [LARGE SCALE GENOMIC DNA]</scope>
    <source>
        <strain evidence="1 2">CC482</strain>
    </source>
</reference>
<dbReference type="Proteomes" id="UP001229346">
    <property type="component" value="Unassembled WGS sequence"/>
</dbReference>
<keyword evidence="2" id="KW-1185">Reference proteome</keyword>
<name>A0ABT9U9G7_PAEHA</name>
<evidence type="ECO:0000313" key="1">
    <source>
        <dbReference type="EMBL" id="MDQ0116293.1"/>
    </source>
</evidence>
<accession>A0ABT9U9G7</accession>
<proteinExistence type="predicted"/>
<organism evidence="1 2">
    <name type="scientific">Paenibacillus harenae</name>
    <dbReference type="NCBI Taxonomy" id="306543"/>
    <lineage>
        <taxon>Bacteria</taxon>
        <taxon>Bacillati</taxon>
        <taxon>Bacillota</taxon>
        <taxon>Bacilli</taxon>
        <taxon>Bacillales</taxon>
        <taxon>Paenibacillaceae</taxon>
        <taxon>Paenibacillus</taxon>
    </lineage>
</organism>
<gene>
    <name evidence="1" type="ORF">J2T15_005769</name>
</gene>
<evidence type="ECO:0000313" key="2">
    <source>
        <dbReference type="Proteomes" id="UP001229346"/>
    </source>
</evidence>